<dbReference type="Proteomes" id="UP000324853">
    <property type="component" value="Unassembled WGS sequence"/>
</dbReference>
<gene>
    <name evidence="2" type="ORF">FXB38_36460</name>
</gene>
<organism evidence="2 3">
    <name type="scientific">Bradyrhizobium cytisi</name>
    <dbReference type="NCBI Taxonomy" id="515489"/>
    <lineage>
        <taxon>Bacteria</taxon>
        <taxon>Pseudomonadati</taxon>
        <taxon>Pseudomonadota</taxon>
        <taxon>Alphaproteobacteria</taxon>
        <taxon>Hyphomicrobiales</taxon>
        <taxon>Nitrobacteraceae</taxon>
        <taxon>Bradyrhizobium</taxon>
    </lineage>
</organism>
<feature type="compositionally biased region" description="Basic and acidic residues" evidence="1">
    <location>
        <begin position="84"/>
        <end position="98"/>
    </location>
</feature>
<feature type="compositionally biased region" description="Low complexity" evidence="1">
    <location>
        <begin position="99"/>
        <end position="112"/>
    </location>
</feature>
<comment type="caution">
    <text evidence="2">The sequence shown here is derived from an EMBL/GenBank/DDBJ whole genome shotgun (WGS) entry which is preliminary data.</text>
</comment>
<accession>A0A5S4W3V2</accession>
<evidence type="ECO:0000256" key="1">
    <source>
        <dbReference type="SAM" id="MobiDB-lite"/>
    </source>
</evidence>
<dbReference type="EMBL" id="VSSR01000076">
    <property type="protein sequence ID" value="TYL73447.1"/>
    <property type="molecule type" value="Genomic_DNA"/>
</dbReference>
<proteinExistence type="predicted"/>
<feature type="compositionally biased region" description="Basic residues" evidence="1">
    <location>
        <begin position="113"/>
        <end position="122"/>
    </location>
</feature>
<name>A0A5S4W3V2_9BRAD</name>
<reference evidence="2 3" key="1">
    <citation type="submission" date="2019-08" db="EMBL/GenBank/DDBJ databases">
        <title>Bradyrhizobium hipponensis sp. nov., a rhizobium isolated from a Lupinus angustifolius root nodule in Tunisia.</title>
        <authorList>
            <person name="Off K."/>
            <person name="Rejili M."/>
            <person name="Mars M."/>
            <person name="Brachmann A."/>
            <person name="Marin M."/>
        </authorList>
    </citation>
    <scope>NUCLEOTIDE SEQUENCE [LARGE SCALE GENOMIC DNA]</scope>
    <source>
        <strain evidence="2 3">CTAW11</strain>
    </source>
</reference>
<feature type="region of interest" description="Disordered" evidence="1">
    <location>
        <begin position="79"/>
        <end position="122"/>
    </location>
</feature>
<feature type="non-terminal residue" evidence="2">
    <location>
        <position position="122"/>
    </location>
</feature>
<sequence>MATSKKIHPADAADLALIPACKKFTATILKNNKPQTTEHPSLAAARIEAMRLNATANNGRKALVYAITDEGRAILVPASYGSEAKPEPKADAKPEPKAVAKPAKPVKAAKPAKAAKKAKPKG</sequence>
<dbReference type="AlphaFoldDB" id="A0A5S4W3V2"/>
<protein>
    <submittedName>
        <fullName evidence="2">Uncharacterized protein</fullName>
    </submittedName>
</protein>
<evidence type="ECO:0000313" key="3">
    <source>
        <dbReference type="Proteomes" id="UP000324853"/>
    </source>
</evidence>
<dbReference type="RefSeq" id="WP_187435395.1">
    <property type="nucleotide sequence ID" value="NZ_VSSR01000076.1"/>
</dbReference>
<evidence type="ECO:0000313" key="2">
    <source>
        <dbReference type="EMBL" id="TYL73447.1"/>
    </source>
</evidence>
<keyword evidence="3" id="KW-1185">Reference proteome</keyword>